<protein>
    <submittedName>
        <fullName evidence="2">Uncharacterized protein</fullName>
    </submittedName>
</protein>
<evidence type="ECO:0000313" key="3">
    <source>
        <dbReference type="Proteomes" id="UP000600918"/>
    </source>
</evidence>
<evidence type="ECO:0000256" key="1">
    <source>
        <dbReference type="SAM" id="MobiDB-lite"/>
    </source>
</evidence>
<feature type="region of interest" description="Disordered" evidence="1">
    <location>
        <begin position="1"/>
        <end position="39"/>
    </location>
</feature>
<comment type="caution">
    <text evidence="2">The sequence shown here is derived from an EMBL/GenBank/DDBJ whole genome shotgun (WGS) entry which is preliminary data.</text>
</comment>
<sequence length="232" mass="27321">MRNARSCFKEVSENPYGRRQTSTTSKDDKHDEVLTGQPGSRDLMKLYELQSANGVNRDVATFDEDKIERSQYLYDMLLKGSTKEETSCPVDKRSSKKLPARSRDSWKGKEGFEESSLKIIQDTRPFSLVAKLYNSFVSLLDVREGRFHLWWNSKERLDEGVERHQERKRMNIENEGSERVDTSIGTFFDKTGDDELFNQDEHEFKRYTFTENMQREEKSPSPKMELFKFIRL</sequence>
<keyword evidence="3" id="KW-1185">Reference proteome</keyword>
<feature type="compositionally biased region" description="Basic and acidic residues" evidence="1">
    <location>
        <begin position="84"/>
        <end position="93"/>
    </location>
</feature>
<dbReference type="EMBL" id="JACSDY010000011">
    <property type="protein sequence ID" value="KAF7415563.1"/>
    <property type="molecule type" value="Genomic_DNA"/>
</dbReference>
<name>A0A834NQ97_VESPE</name>
<feature type="region of interest" description="Disordered" evidence="1">
    <location>
        <begin position="84"/>
        <end position="103"/>
    </location>
</feature>
<evidence type="ECO:0000313" key="2">
    <source>
        <dbReference type="EMBL" id="KAF7415563.1"/>
    </source>
</evidence>
<dbReference type="Proteomes" id="UP000600918">
    <property type="component" value="Unassembled WGS sequence"/>
</dbReference>
<gene>
    <name evidence="2" type="ORF">H0235_012155</name>
</gene>
<proteinExistence type="predicted"/>
<organism evidence="2 3">
    <name type="scientific">Vespula pensylvanica</name>
    <name type="common">Western yellow jacket</name>
    <name type="synonym">Wasp</name>
    <dbReference type="NCBI Taxonomy" id="30213"/>
    <lineage>
        <taxon>Eukaryota</taxon>
        <taxon>Metazoa</taxon>
        <taxon>Ecdysozoa</taxon>
        <taxon>Arthropoda</taxon>
        <taxon>Hexapoda</taxon>
        <taxon>Insecta</taxon>
        <taxon>Pterygota</taxon>
        <taxon>Neoptera</taxon>
        <taxon>Endopterygota</taxon>
        <taxon>Hymenoptera</taxon>
        <taxon>Apocrita</taxon>
        <taxon>Aculeata</taxon>
        <taxon>Vespoidea</taxon>
        <taxon>Vespidae</taxon>
        <taxon>Vespinae</taxon>
        <taxon>Vespula</taxon>
    </lineage>
</organism>
<reference evidence="2" key="1">
    <citation type="journal article" date="2020" name="G3 (Bethesda)">
        <title>High-Quality Assemblies for Three Invasive Social Wasps from the &lt;i&gt;Vespula&lt;/i&gt; Genus.</title>
        <authorList>
            <person name="Harrop T.W.R."/>
            <person name="Guhlin J."/>
            <person name="McLaughlin G.M."/>
            <person name="Permina E."/>
            <person name="Stockwell P."/>
            <person name="Gilligan J."/>
            <person name="Le Lec M.F."/>
            <person name="Gruber M.A.M."/>
            <person name="Quinn O."/>
            <person name="Lovegrove M."/>
            <person name="Duncan E.J."/>
            <person name="Remnant E.J."/>
            <person name="Van Eeckhoven J."/>
            <person name="Graham B."/>
            <person name="Knapp R.A."/>
            <person name="Langford K.W."/>
            <person name="Kronenberg Z."/>
            <person name="Press M.O."/>
            <person name="Eacker S.M."/>
            <person name="Wilson-Rankin E.E."/>
            <person name="Purcell J."/>
            <person name="Lester P.J."/>
            <person name="Dearden P.K."/>
        </authorList>
    </citation>
    <scope>NUCLEOTIDE SEQUENCE</scope>
    <source>
        <strain evidence="2">Volc-1</strain>
    </source>
</reference>
<dbReference type="AlphaFoldDB" id="A0A834NQ97"/>
<accession>A0A834NQ97</accession>